<dbReference type="Gene3D" id="2.40.160.20">
    <property type="match status" value="1"/>
</dbReference>
<comment type="function">
    <text evidence="1">Has lipid A 3-O-deacylase activity. Hydrolyzes the ester bond at the 3 position of lipid A, a bioactive component of lipopolysaccharide (LPS), thereby releasing the primary fatty acyl moiety.</text>
</comment>
<dbReference type="Pfam" id="PF09411">
    <property type="entry name" value="PagL"/>
    <property type="match status" value="1"/>
</dbReference>
<feature type="active site" description="Charge relay system" evidence="2">
    <location>
        <position position="190"/>
    </location>
</feature>
<comment type="subunit">
    <text evidence="1">Homodimer.</text>
</comment>
<dbReference type="eggNOG" id="COG3637">
    <property type="taxonomic scope" value="Bacteria"/>
</dbReference>
<organism evidence="4 5">
    <name type="scientific">Paraglaciecola arctica BSs20135</name>
    <dbReference type="NCBI Taxonomy" id="493475"/>
    <lineage>
        <taxon>Bacteria</taxon>
        <taxon>Pseudomonadati</taxon>
        <taxon>Pseudomonadota</taxon>
        <taxon>Gammaproteobacteria</taxon>
        <taxon>Alteromonadales</taxon>
        <taxon>Alteromonadaceae</taxon>
        <taxon>Paraglaciecola</taxon>
    </lineage>
</organism>
<protein>
    <recommendedName>
        <fullName evidence="1">Lipid A deacylase</fullName>
        <ecNumber evidence="1">3.1.1.77</ecNumber>
    </recommendedName>
    <alternativeName>
        <fullName evidence="1">LPS 3-O-deacylase</fullName>
    </alternativeName>
    <alternativeName>
        <fullName evidence="1">Outer membrane enzyme</fullName>
    </alternativeName>
</protein>
<feature type="site" description="Critical for activity" evidence="3">
    <location>
        <position position="179"/>
    </location>
</feature>
<gene>
    <name evidence="4" type="ORF">GARC_4380</name>
</gene>
<evidence type="ECO:0000313" key="5">
    <source>
        <dbReference type="Proteomes" id="UP000006327"/>
    </source>
</evidence>
<dbReference type="RefSeq" id="WP_007624128.1">
    <property type="nucleotide sequence ID" value="NZ_BAEO01000062.1"/>
</dbReference>
<evidence type="ECO:0000256" key="3">
    <source>
        <dbReference type="PIRSR" id="PIRSR029681-2"/>
    </source>
</evidence>
<dbReference type="GO" id="GO:0050528">
    <property type="term" value="F:acyloxyacyl hydrolase activity"/>
    <property type="evidence" value="ECO:0007669"/>
    <property type="project" value="UniProtKB-EC"/>
</dbReference>
<evidence type="ECO:0000256" key="2">
    <source>
        <dbReference type="PIRSR" id="PIRSR029681-1"/>
    </source>
</evidence>
<evidence type="ECO:0000313" key="4">
    <source>
        <dbReference type="EMBL" id="GAC21322.1"/>
    </source>
</evidence>
<name>K6YT52_9ALTE</name>
<keyword evidence="5" id="KW-1185">Reference proteome</keyword>
<feature type="active site" description="Charge relay system" evidence="2">
    <location>
        <position position="176"/>
    </location>
</feature>
<dbReference type="AlphaFoldDB" id="K6YT52"/>
<comment type="caution">
    <text evidence="4">The sequence shown here is derived from an EMBL/GenBank/DDBJ whole genome shotgun (WGS) entry which is preliminary data.</text>
</comment>
<comment type="similarity">
    <text evidence="1">Belongs to the PagL family.</text>
</comment>
<sequence length="200" mass="22186">MQNSSSIFNKSILPTIILVKPALLLTILFLSFQVAAVQLPDKEKQAVAVEYMTGSGDMHGMRIAYRPDFNYDLDIPLIGATRLSWEASLNLFDLHGSARNEATYGLSVSPVFSKALPNISNNYPLTLEFGIGVAYVHEKKFGGVNIGSVYQFEDRLGLLIGLDKNQNSEIAIRYIHYSNGGLNTKNPGLDFLSLAYIYRF</sequence>
<comment type="catalytic activity">
    <reaction evidence="1">
        <text>a 3-(acyloxy)acyl derivative of bacterial toxin + H2O = a 3-hydroxyacyl derivative of bacterial toxin + a fatty acid + H(+)</text>
        <dbReference type="Rhea" id="RHEA:12032"/>
        <dbReference type="ChEBI" id="CHEBI:15377"/>
        <dbReference type="ChEBI" id="CHEBI:15378"/>
        <dbReference type="ChEBI" id="CHEBI:28868"/>
        <dbReference type="ChEBI" id="CHEBI:136853"/>
        <dbReference type="ChEBI" id="CHEBI:140675"/>
        <dbReference type="EC" id="3.1.1.77"/>
    </reaction>
</comment>
<dbReference type="EMBL" id="BAEO01000062">
    <property type="protein sequence ID" value="GAC21322.1"/>
    <property type="molecule type" value="Genomic_DNA"/>
</dbReference>
<proteinExistence type="inferred from homology"/>
<dbReference type="STRING" id="493475.GARC_4380"/>
<dbReference type="EC" id="3.1.1.77" evidence="1"/>
<keyword evidence="1" id="KW-0472">Membrane</keyword>
<reference evidence="4 5" key="1">
    <citation type="journal article" date="2017" name="Antonie Van Leeuwenhoek">
        <title>Rhizobium rhizosphaerae sp. nov., a novel species isolated from rice rhizosphere.</title>
        <authorList>
            <person name="Zhao J.J."/>
            <person name="Zhang J."/>
            <person name="Zhang R.J."/>
            <person name="Zhang C.W."/>
            <person name="Yin H.Q."/>
            <person name="Zhang X.X."/>
        </authorList>
    </citation>
    <scope>NUCLEOTIDE SEQUENCE [LARGE SCALE GENOMIC DNA]</scope>
    <source>
        <strain evidence="4 5">BSs20135</strain>
    </source>
</reference>
<evidence type="ECO:0000256" key="1">
    <source>
        <dbReference type="PIRNR" id="PIRNR029681"/>
    </source>
</evidence>
<keyword evidence="1" id="KW-0378">Hydrolase</keyword>
<keyword evidence="1" id="KW-0998">Cell outer membrane</keyword>
<dbReference type="GO" id="GO:0009279">
    <property type="term" value="C:cell outer membrane"/>
    <property type="evidence" value="ECO:0007669"/>
    <property type="project" value="UniProtKB-SubCell"/>
</dbReference>
<dbReference type="OrthoDB" id="9797122at2"/>
<feature type="active site" description="Charge relay system" evidence="2">
    <location>
        <position position="178"/>
    </location>
</feature>
<dbReference type="InterPro" id="IPR018550">
    <property type="entry name" value="Lipid-A_deacylase-rel"/>
</dbReference>
<dbReference type="PIRSF" id="PIRSF029681">
    <property type="entry name" value="PagL"/>
    <property type="match status" value="1"/>
</dbReference>
<dbReference type="Proteomes" id="UP000006327">
    <property type="component" value="Unassembled WGS sequence"/>
</dbReference>
<comment type="subcellular location">
    <subcellularLocation>
        <location evidence="1">Cell outer membrane</location>
        <topology evidence="1">Multi-pass membrane protein</topology>
    </subcellularLocation>
</comment>
<accession>K6YT52</accession>